<keyword evidence="2" id="KW-1185">Reference proteome</keyword>
<proteinExistence type="predicted"/>
<accession>A0A249XLY0</accession>
<name>A0A249XLY0_9CAUD</name>
<gene>
    <name evidence="1" type="ORF">SEA_APOCALYPSE_80</name>
</gene>
<reference evidence="1 2" key="1">
    <citation type="submission" date="2017-08" db="EMBL/GenBank/DDBJ databases">
        <authorList>
            <person name="Loney R.E."/>
            <person name="Wentworth H.A."/>
            <person name="Hanna I.R."/>
            <person name="Delesalle V.A."/>
            <person name="Grose J."/>
            <person name="Hope S."/>
            <person name="Breakwell D."/>
            <person name="Garlena R.A."/>
            <person name="Russell D.A."/>
            <person name="Pope W.H."/>
            <person name="Jacobs-Sera D."/>
            <person name="Hendrix R.W."/>
            <person name="Hatfull G.F."/>
        </authorList>
    </citation>
    <scope>NUCLEOTIDE SEQUENCE [LARGE SCALE GENOMIC DNA]</scope>
</reference>
<evidence type="ECO:0000313" key="2">
    <source>
        <dbReference type="Proteomes" id="UP000222083"/>
    </source>
</evidence>
<evidence type="ECO:0000313" key="1">
    <source>
        <dbReference type="EMBL" id="ASZ72705.1"/>
    </source>
</evidence>
<dbReference type="Proteomes" id="UP000222083">
    <property type="component" value="Segment"/>
</dbReference>
<protein>
    <submittedName>
        <fullName evidence="1">Uncharacterized protein</fullName>
    </submittedName>
</protein>
<sequence>MSNIIAAAAPAARKFNATAALNMILGINLSDGQKRARLLALAVSNDAASEFNLSAARKALAAGRLAEADRCVDAAEFYNNRAKRLRDEARAI</sequence>
<dbReference type="EMBL" id="MF668267">
    <property type="protein sequence ID" value="ASZ72705.1"/>
    <property type="molecule type" value="Genomic_DNA"/>
</dbReference>
<organism evidence="1 2">
    <name type="scientific">Mycobacterium phage Apocalypse</name>
    <dbReference type="NCBI Taxonomy" id="2027890"/>
    <lineage>
        <taxon>Viruses</taxon>
        <taxon>Duplodnaviria</taxon>
        <taxon>Heunggongvirae</taxon>
        <taxon>Uroviricota</taxon>
        <taxon>Caudoviricetes</taxon>
        <taxon>Weiservirinae</taxon>
        <taxon>Anayavirus</taxon>
        <taxon>Anayavirus apocalypse</taxon>
    </lineage>
</organism>